<evidence type="ECO:0000256" key="8">
    <source>
        <dbReference type="PROSITE-ProRule" id="PRU01360"/>
    </source>
</evidence>
<dbReference type="Pfam" id="PF13715">
    <property type="entry name" value="CarbopepD_reg_2"/>
    <property type="match status" value="1"/>
</dbReference>
<comment type="similarity">
    <text evidence="8">Belongs to the TonB-dependent receptor family.</text>
</comment>
<dbReference type="PROSITE" id="PS52016">
    <property type="entry name" value="TONB_DEPENDENT_REC_3"/>
    <property type="match status" value="1"/>
</dbReference>
<gene>
    <name evidence="11" type="ORF">WJU16_02450</name>
</gene>
<dbReference type="InterPro" id="IPR036942">
    <property type="entry name" value="Beta-barrel_TonB_sf"/>
</dbReference>
<dbReference type="Pfam" id="PF07715">
    <property type="entry name" value="Plug"/>
    <property type="match status" value="1"/>
</dbReference>
<dbReference type="SUPFAM" id="SSF49464">
    <property type="entry name" value="Carboxypeptidase regulatory domain-like"/>
    <property type="match status" value="1"/>
</dbReference>
<evidence type="ECO:0000256" key="1">
    <source>
        <dbReference type="ARBA" id="ARBA00004571"/>
    </source>
</evidence>
<keyword evidence="2 8" id="KW-0813">Transport</keyword>
<proteinExistence type="inferred from homology"/>
<name>A0ABZ2YQ52_9BACT</name>
<dbReference type="Proteomes" id="UP001485459">
    <property type="component" value="Chromosome"/>
</dbReference>
<keyword evidence="6 8" id="KW-0472">Membrane</keyword>
<reference evidence="12" key="1">
    <citation type="submission" date="2024-03" db="EMBL/GenBank/DDBJ databases">
        <title>Chitinophaga horti sp. nov., isolated from garden soil.</title>
        <authorList>
            <person name="Lee D.S."/>
            <person name="Han D.M."/>
            <person name="Baek J.H."/>
            <person name="Choi D.G."/>
            <person name="Jeon J.H."/>
            <person name="Jeon C.O."/>
        </authorList>
    </citation>
    <scope>NUCLEOTIDE SEQUENCE [LARGE SCALE GENOMIC DNA]</scope>
    <source>
        <strain evidence="12">GPA1</strain>
    </source>
</reference>
<dbReference type="NCBIfam" id="TIGR04056">
    <property type="entry name" value="OMP_RagA_SusC"/>
    <property type="match status" value="1"/>
</dbReference>
<dbReference type="InterPro" id="IPR037066">
    <property type="entry name" value="Plug_dom_sf"/>
</dbReference>
<dbReference type="PANTHER" id="PTHR30069">
    <property type="entry name" value="TONB-DEPENDENT OUTER MEMBRANE RECEPTOR"/>
    <property type="match status" value="1"/>
</dbReference>
<organism evidence="11 12">
    <name type="scientific">Chitinophaga pollutisoli</name>
    <dbReference type="NCBI Taxonomy" id="3133966"/>
    <lineage>
        <taxon>Bacteria</taxon>
        <taxon>Pseudomonadati</taxon>
        <taxon>Bacteroidota</taxon>
        <taxon>Chitinophagia</taxon>
        <taxon>Chitinophagales</taxon>
        <taxon>Chitinophagaceae</taxon>
        <taxon>Chitinophaga</taxon>
    </lineage>
</organism>
<feature type="signal peptide" evidence="9">
    <location>
        <begin position="1"/>
        <end position="28"/>
    </location>
</feature>
<dbReference type="InterPro" id="IPR023996">
    <property type="entry name" value="TonB-dep_OMP_SusC/RagA"/>
</dbReference>
<dbReference type="PANTHER" id="PTHR30069:SF29">
    <property type="entry name" value="HEMOGLOBIN AND HEMOGLOBIN-HAPTOGLOBIN-BINDING PROTEIN 1-RELATED"/>
    <property type="match status" value="1"/>
</dbReference>
<dbReference type="RefSeq" id="WP_341836740.1">
    <property type="nucleotide sequence ID" value="NZ_CP149822.1"/>
</dbReference>
<dbReference type="InterPro" id="IPR012910">
    <property type="entry name" value="Plug_dom"/>
</dbReference>
<evidence type="ECO:0000256" key="7">
    <source>
        <dbReference type="ARBA" id="ARBA00023237"/>
    </source>
</evidence>
<dbReference type="InterPro" id="IPR039426">
    <property type="entry name" value="TonB-dep_rcpt-like"/>
</dbReference>
<dbReference type="EMBL" id="CP149822">
    <property type="protein sequence ID" value="WZN41897.1"/>
    <property type="molecule type" value="Genomic_DNA"/>
</dbReference>
<accession>A0ABZ2YQ52</accession>
<keyword evidence="3 8" id="KW-1134">Transmembrane beta strand</keyword>
<comment type="subcellular location">
    <subcellularLocation>
        <location evidence="1 8">Cell outer membrane</location>
        <topology evidence="1 8">Multi-pass membrane protein</topology>
    </subcellularLocation>
</comment>
<protein>
    <submittedName>
        <fullName evidence="11">TonB-dependent receptor</fullName>
    </submittedName>
</protein>
<evidence type="ECO:0000256" key="6">
    <source>
        <dbReference type="ARBA" id="ARBA00023136"/>
    </source>
</evidence>
<evidence type="ECO:0000256" key="3">
    <source>
        <dbReference type="ARBA" id="ARBA00022452"/>
    </source>
</evidence>
<keyword evidence="4 8" id="KW-0812">Transmembrane</keyword>
<dbReference type="InterPro" id="IPR008969">
    <property type="entry name" value="CarboxyPept-like_regulatory"/>
</dbReference>
<dbReference type="SUPFAM" id="SSF56935">
    <property type="entry name" value="Porins"/>
    <property type="match status" value="1"/>
</dbReference>
<keyword evidence="11" id="KW-0675">Receptor</keyword>
<keyword evidence="7 8" id="KW-0998">Cell outer membrane</keyword>
<keyword evidence="5 9" id="KW-0732">Signal</keyword>
<dbReference type="Gene3D" id="2.40.170.20">
    <property type="entry name" value="TonB-dependent receptor, beta-barrel domain"/>
    <property type="match status" value="1"/>
</dbReference>
<dbReference type="Gene3D" id="2.170.130.10">
    <property type="entry name" value="TonB-dependent receptor, plug domain"/>
    <property type="match status" value="1"/>
</dbReference>
<evidence type="ECO:0000313" key="12">
    <source>
        <dbReference type="Proteomes" id="UP001485459"/>
    </source>
</evidence>
<evidence type="ECO:0000256" key="2">
    <source>
        <dbReference type="ARBA" id="ARBA00022448"/>
    </source>
</evidence>
<sequence>MKRTSHRRIIIACLYLWVCTLLIPQAAAALQGGEWRLSGIVKGEDGTPLPGVSVALKGTPRGTATDESGRYTLSVTPQAGVLVFKFIGMLPQEIPFSGAGTQNVTLRSSEKSLNEVVVVGYGTMKKSSLTASVSKLENVKLDQVPVGRVESALTGRIAGVNVVQTSSAPGAPPVIRIRGAGSIDASNDPLVVIDGFPGAGLGSVSMNDIASIEVLKDASSAAIYGSRAAGGVIIVTTKKGRTGKPVLSVNSFAGVSSPMLHKDWITGQEFYDYAVRYQNRELAWAGGDVTIPVWGDDRRLAQYQVNPVLMNGVNNIWQDAVTQNAPFQNYNMSVSGGTENVRYYVSGTVKSEKGTIKTTGFNQYGIRANLDVKVNKVVSAGLMVNPIYSTRRLAPTSTVSLAKYPSFVPTKNDDGTYPRARDLWGAVVTSQANPMAILDGTQITQQAFSNIGELFIALQFTPDLSFRSSFAGNVSYGTNERFQARFATNNGISNGTASDNRNINLLNENVLSYNKTFGKHHDLNAIAGASFQRNTYRNAYMGVLPGSFENDIIKTLNNGIIDPSSTGSTKSAWGLMSYFARVNYAYKSKYLIAASVRADGSSRFGPDNQWGYFPSASAAWRVSEEDFLKGNALLSNLKLRASYGVTGNFNIGDFSWQGGIGSTVYSPNNQLGKGKAQTSLENRALSWEKTRSYDFGIDIGLFRNRINITADYYDKRTNDLLYSVAVPAISGFTGSISNIGDIGNKGFEIEINSQNLTGKFTWQTAFNFSMNRNKVLNMGVDKEKLFEDQYGMSWLLRVGEPMFSYYGYKAIGVITSNEVLNSGIPLYPGSRLGNPIYEDVNKDGNIDARDRVILGNYQPKAIIGMVNDFSYKNFDLSIAVQANLGAKVYNYENQYYQGALVGAMRRDLVKNQWWSEQEPGDGRTPAAALSTLNFQGRSDLYLENGSYFAVRNVNLGYNFPESISRRLRMSQLRMYCSVANLLMVTDKGYHGYNPEGYNGPYPGYNDGTEPINRVVTFGLNVQF</sequence>
<feature type="chain" id="PRO_5046646085" evidence="9">
    <location>
        <begin position="29"/>
        <end position="1023"/>
    </location>
</feature>
<dbReference type="InterPro" id="IPR023997">
    <property type="entry name" value="TonB-dep_OMP_SusC/RagA_CS"/>
</dbReference>
<evidence type="ECO:0000256" key="5">
    <source>
        <dbReference type="ARBA" id="ARBA00022729"/>
    </source>
</evidence>
<evidence type="ECO:0000313" key="11">
    <source>
        <dbReference type="EMBL" id="WZN41897.1"/>
    </source>
</evidence>
<evidence type="ECO:0000256" key="9">
    <source>
        <dbReference type="SAM" id="SignalP"/>
    </source>
</evidence>
<dbReference type="NCBIfam" id="TIGR04057">
    <property type="entry name" value="SusC_RagA_signa"/>
    <property type="match status" value="1"/>
</dbReference>
<evidence type="ECO:0000259" key="10">
    <source>
        <dbReference type="Pfam" id="PF07715"/>
    </source>
</evidence>
<keyword evidence="12" id="KW-1185">Reference proteome</keyword>
<evidence type="ECO:0000256" key="4">
    <source>
        <dbReference type="ARBA" id="ARBA00022692"/>
    </source>
</evidence>
<dbReference type="Gene3D" id="2.60.40.1120">
    <property type="entry name" value="Carboxypeptidase-like, regulatory domain"/>
    <property type="match status" value="1"/>
</dbReference>
<feature type="domain" description="TonB-dependent receptor plug" evidence="10">
    <location>
        <begin position="126"/>
        <end position="232"/>
    </location>
</feature>